<gene>
    <name evidence="2" type="ORF">FHP08_02070</name>
</gene>
<evidence type="ECO:0000313" key="3">
    <source>
        <dbReference type="Proteomes" id="UP000321548"/>
    </source>
</evidence>
<dbReference type="InterPro" id="IPR002725">
    <property type="entry name" value="YgjP-like_metallopeptidase"/>
</dbReference>
<feature type="domain" description="YgjP-like metallopeptidase" evidence="1">
    <location>
        <begin position="54"/>
        <end position="260"/>
    </location>
</feature>
<accession>A0A5C8P4A5</accession>
<dbReference type="PANTHER" id="PTHR30399">
    <property type="entry name" value="UNCHARACTERIZED PROTEIN YGJP"/>
    <property type="match status" value="1"/>
</dbReference>
<sequence length="270" mass="30955">MPKETGRALDSRQLSLFDNLRADAAEVAPVGTPARRVLLGGHPVAWELRRARRRTIGFMIDHRGLRVSAPRWVTLSEIERALVEKADWILRKLAEWREHAARRERLAPRWEDGAPLRLLGRTLTMRIDARVGGVALAGEELLVGLPAGAGPEQFRDIVQSWLQQRAREVFAERIPVFSERLGRAPARWTISSARTRWGSCSADGSIRLNWRLVHFPLEIVDYVIAHELAHLREMNHSPRFWSTVGSLFPEFERARDWLKRIPDPERGEPK</sequence>
<evidence type="ECO:0000259" key="1">
    <source>
        <dbReference type="Pfam" id="PF01863"/>
    </source>
</evidence>
<organism evidence="2 3">
    <name type="scientific">Zeimonas arvi</name>
    <dbReference type="NCBI Taxonomy" id="2498847"/>
    <lineage>
        <taxon>Bacteria</taxon>
        <taxon>Pseudomonadati</taxon>
        <taxon>Pseudomonadota</taxon>
        <taxon>Betaproteobacteria</taxon>
        <taxon>Burkholderiales</taxon>
        <taxon>Burkholderiaceae</taxon>
        <taxon>Zeimonas</taxon>
    </lineage>
</organism>
<reference evidence="2 3" key="1">
    <citation type="submission" date="2019-06" db="EMBL/GenBank/DDBJ databases">
        <title>Quisquiliibacterium sp. nov., isolated from a maize field.</title>
        <authorList>
            <person name="Lin S.-Y."/>
            <person name="Tsai C.-F."/>
            <person name="Young C.-C."/>
        </authorList>
    </citation>
    <scope>NUCLEOTIDE SEQUENCE [LARGE SCALE GENOMIC DNA]</scope>
    <source>
        <strain evidence="2 3">CC-CFT501</strain>
    </source>
</reference>
<name>A0A5C8P4A5_9BURK</name>
<dbReference type="OrthoDB" id="9811177at2"/>
<dbReference type="PANTHER" id="PTHR30399:SF1">
    <property type="entry name" value="UTP PYROPHOSPHATASE"/>
    <property type="match status" value="1"/>
</dbReference>
<dbReference type="AlphaFoldDB" id="A0A5C8P4A5"/>
<dbReference type="RefSeq" id="WP_147702631.1">
    <property type="nucleotide sequence ID" value="NZ_VDUY01000001.1"/>
</dbReference>
<dbReference type="CDD" id="cd07344">
    <property type="entry name" value="M48_yhfN_like"/>
    <property type="match status" value="1"/>
</dbReference>
<dbReference type="InterPro" id="IPR053136">
    <property type="entry name" value="UTP_pyrophosphatase-like"/>
</dbReference>
<dbReference type="Pfam" id="PF01863">
    <property type="entry name" value="YgjP-like"/>
    <property type="match status" value="1"/>
</dbReference>
<protein>
    <submittedName>
        <fullName evidence="2">M48 family metallopeptidase</fullName>
    </submittedName>
</protein>
<comment type="caution">
    <text evidence="2">The sequence shown here is derived from an EMBL/GenBank/DDBJ whole genome shotgun (WGS) entry which is preliminary data.</text>
</comment>
<dbReference type="EMBL" id="VDUY01000001">
    <property type="protein sequence ID" value="TXL68491.1"/>
    <property type="molecule type" value="Genomic_DNA"/>
</dbReference>
<dbReference type="Proteomes" id="UP000321548">
    <property type="component" value="Unassembled WGS sequence"/>
</dbReference>
<evidence type="ECO:0000313" key="2">
    <source>
        <dbReference type="EMBL" id="TXL68491.1"/>
    </source>
</evidence>
<dbReference type="Gene3D" id="3.30.2010.10">
    <property type="entry name" value="Metalloproteases ('zincins'), catalytic domain"/>
    <property type="match status" value="1"/>
</dbReference>
<keyword evidence="3" id="KW-1185">Reference proteome</keyword>
<proteinExistence type="predicted"/>